<evidence type="ECO:0000313" key="5">
    <source>
        <dbReference type="Proteomes" id="UP000028194"/>
    </source>
</evidence>
<dbReference type="SUPFAM" id="SSF55469">
    <property type="entry name" value="FMN-dependent nitroreductase-like"/>
    <property type="match status" value="1"/>
</dbReference>
<dbReference type="GO" id="GO:0016491">
    <property type="term" value="F:oxidoreductase activity"/>
    <property type="evidence" value="ECO:0007669"/>
    <property type="project" value="UniProtKB-KW"/>
</dbReference>
<dbReference type="PANTHER" id="PTHR43673:SF10">
    <property type="entry name" value="NADH DEHYDROGENASE_NAD(P)H NITROREDUCTASE XCC3605-RELATED"/>
    <property type="match status" value="1"/>
</dbReference>
<dbReference type="HOGENOM" id="CLU_070764_7_1_2"/>
<dbReference type="AlphaFoldDB" id="A0A075N1B5"/>
<reference evidence="4 5" key="1">
    <citation type="journal article" date="2014" name="PLoS ONE">
        <title>Genome Sequence of Candidatus Nitrososphaera evergladensis from Group I.1b Enriched from Everglades Soil Reveals Novel Genomic Features of the Ammonia-Oxidizing Archaea.</title>
        <authorList>
            <person name="Zhalnina K.V."/>
            <person name="Dias R."/>
            <person name="Leonard M.T."/>
            <person name="Dorr de Quadros P."/>
            <person name="Camargo F.A."/>
            <person name="Drew J.C."/>
            <person name="Farmerie W.G."/>
            <person name="Daroub S.H."/>
            <person name="Triplett E.W."/>
        </authorList>
    </citation>
    <scope>NUCLEOTIDE SEQUENCE [LARGE SCALE GENOMIC DNA]</scope>
    <source>
        <strain evidence="4 5">SR1</strain>
    </source>
</reference>
<organism evidence="4 5">
    <name type="scientific">Candidatus Nitrososphaera evergladensis SR1</name>
    <dbReference type="NCBI Taxonomy" id="1459636"/>
    <lineage>
        <taxon>Archaea</taxon>
        <taxon>Nitrososphaerota</taxon>
        <taxon>Nitrososphaeria</taxon>
        <taxon>Nitrososphaerales</taxon>
        <taxon>Nitrososphaeraceae</taxon>
        <taxon>Nitrososphaera</taxon>
    </lineage>
</organism>
<dbReference type="STRING" id="1459636.NTE_03225"/>
<keyword evidence="2" id="KW-0560">Oxidoreductase</keyword>
<accession>A0A075N1B5</accession>
<dbReference type="Gene3D" id="3.40.109.10">
    <property type="entry name" value="NADH Oxidase"/>
    <property type="match status" value="1"/>
</dbReference>
<protein>
    <submittedName>
        <fullName evidence="4">Nitroreductase</fullName>
    </submittedName>
</protein>
<name>A0A075N1B5_9ARCH</name>
<dbReference type="Proteomes" id="UP000028194">
    <property type="component" value="Chromosome"/>
</dbReference>
<evidence type="ECO:0000256" key="1">
    <source>
        <dbReference type="ARBA" id="ARBA00007118"/>
    </source>
</evidence>
<dbReference type="Pfam" id="PF00881">
    <property type="entry name" value="Nitroreductase"/>
    <property type="match status" value="1"/>
</dbReference>
<dbReference type="eggNOG" id="arCOG00288">
    <property type="taxonomic scope" value="Archaea"/>
</dbReference>
<gene>
    <name evidence="4" type="ORF">NTE_03225</name>
</gene>
<evidence type="ECO:0000259" key="3">
    <source>
        <dbReference type="Pfam" id="PF00881"/>
    </source>
</evidence>
<proteinExistence type="inferred from homology"/>
<sequence length="162" mass="18293">MIRKYQVRSIPDSIINKIIENAHRAPSAGHTQVQEFIIVRDAETKKKLKRVSVNQEQVEEAPLLIVVCANTSRSIGRYRQRGKEFYSVMDGAFASILILLTAVNEGIGAGFVGAFEDDKVSEILGLPEYVRPIGIIALGFPDEEPKKLERIAKERLIHHERW</sequence>
<dbReference type="KEGG" id="nev:NTE_03225"/>
<dbReference type="PANTHER" id="PTHR43673">
    <property type="entry name" value="NAD(P)H NITROREDUCTASE YDGI-RELATED"/>
    <property type="match status" value="1"/>
</dbReference>
<keyword evidence="5" id="KW-1185">Reference proteome</keyword>
<evidence type="ECO:0000256" key="2">
    <source>
        <dbReference type="ARBA" id="ARBA00023002"/>
    </source>
</evidence>
<dbReference type="InterPro" id="IPR000415">
    <property type="entry name" value="Nitroreductase-like"/>
</dbReference>
<evidence type="ECO:0000313" key="4">
    <source>
        <dbReference type="EMBL" id="AIF85254.1"/>
    </source>
</evidence>
<feature type="domain" description="Nitroreductase" evidence="3">
    <location>
        <begin position="2"/>
        <end position="61"/>
    </location>
</feature>
<comment type="similarity">
    <text evidence="1">Belongs to the nitroreductase family.</text>
</comment>
<dbReference type="InterPro" id="IPR029479">
    <property type="entry name" value="Nitroreductase"/>
</dbReference>
<dbReference type="EMBL" id="CP007174">
    <property type="protein sequence ID" value="AIF85254.1"/>
    <property type="molecule type" value="Genomic_DNA"/>
</dbReference>